<sequence>VKLDVNLRSSEVPVTKVIEARRVTVMVERVGEGVARAGLQKYGGAGLRILLGASHVEIWHPLRSLIVQALHDSTARNKSFDALPIDALMVAHQSGRANNYLTSALSDLEKSHMSH</sequence>
<dbReference type="EMBL" id="JAMZMK010000278">
    <property type="protein sequence ID" value="KAI7756729.1"/>
    <property type="molecule type" value="Genomic_DNA"/>
</dbReference>
<gene>
    <name evidence="1" type="ORF">M8C21_009382</name>
</gene>
<comment type="caution">
    <text evidence="1">The sequence shown here is derived from an EMBL/GenBank/DDBJ whole genome shotgun (WGS) entry which is preliminary data.</text>
</comment>
<proteinExistence type="predicted"/>
<reference evidence="1" key="1">
    <citation type="submission" date="2022-06" db="EMBL/GenBank/DDBJ databases">
        <title>Uncovering the hologenomic basis of an extraordinary plant invasion.</title>
        <authorList>
            <person name="Bieker V.C."/>
            <person name="Martin M.D."/>
            <person name="Gilbert T."/>
            <person name="Hodgins K."/>
            <person name="Battlay P."/>
            <person name="Petersen B."/>
            <person name="Wilson J."/>
        </authorList>
    </citation>
    <scope>NUCLEOTIDE SEQUENCE</scope>
    <source>
        <strain evidence="1">AA19_3_7</strain>
        <tissue evidence="1">Leaf</tissue>
    </source>
</reference>
<protein>
    <submittedName>
        <fullName evidence="1">Uncharacterized protein</fullName>
    </submittedName>
</protein>
<feature type="non-terminal residue" evidence="1">
    <location>
        <position position="1"/>
    </location>
</feature>
<evidence type="ECO:0000313" key="1">
    <source>
        <dbReference type="EMBL" id="KAI7756729.1"/>
    </source>
</evidence>
<keyword evidence="2" id="KW-1185">Reference proteome</keyword>
<dbReference type="AlphaFoldDB" id="A0AAD5GXL3"/>
<dbReference type="Proteomes" id="UP001206925">
    <property type="component" value="Unassembled WGS sequence"/>
</dbReference>
<accession>A0AAD5GXL3</accession>
<name>A0AAD5GXL3_AMBAR</name>
<evidence type="ECO:0000313" key="2">
    <source>
        <dbReference type="Proteomes" id="UP001206925"/>
    </source>
</evidence>
<organism evidence="1 2">
    <name type="scientific">Ambrosia artemisiifolia</name>
    <name type="common">Common ragweed</name>
    <dbReference type="NCBI Taxonomy" id="4212"/>
    <lineage>
        <taxon>Eukaryota</taxon>
        <taxon>Viridiplantae</taxon>
        <taxon>Streptophyta</taxon>
        <taxon>Embryophyta</taxon>
        <taxon>Tracheophyta</taxon>
        <taxon>Spermatophyta</taxon>
        <taxon>Magnoliopsida</taxon>
        <taxon>eudicotyledons</taxon>
        <taxon>Gunneridae</taxon>
        <taxon>Pentapetalae</taxon>
        <taxon>asterids</taxon>
        <taxon>campanulids</taxon>
        <taxon>Asterales</taxon>
        <taxon>Asteraceae</taxon>
        <taxon>Asteroideae</taxon>
        <taxon>Heliantheae alliance</taxon>
        <taxon>Heliantheae</taxon>
        <taxon>Ambrosia</taxon>
    </lineage>
</organism>